<dbReference type="PANTHER" id="PTHR47296">
    <property type="entry name" value="PROTEIN TIC 40, CHLOROPLASTIC"/>
    <property type="match status" value="1"/>
</dbReference>
<feature type="compositionally biased region" description="Basic and acidic residues" evidence="1">
    <location>
        <begin position="30"/>
        <end position="41"/>
    </location>
</feature>
<feature type="region of interest" description="Disordered" evidence="1">
    <location>
        <begin position="146"/>
        <end position="167"/>
    </location>
</feature>
<organism evidence="2 3">
    <name type="scientific">Heracleum sosnowskyi</name>
    <dbReference type="NCBI Taxonomy" id="360622"/>
    <lineage>
        <taxon>Eukaryota</taxon>
        <taxon>Viridiplantae</taxon>
        <taxon>Streptophyta</taxon>
        <taxon>Embryophyta</taxon>
        <taxon>Tracheophyta</taxon>
        <taxon>Spermatophyta</taxon>
        <taxon>Magnoliopsida</taxon>
        <taxon>eudicotyledons</taxon>
        <taxon>Gunneridae</taxon>
        <taxon>Pentapetalae</taxon>
        <taxon>asterids</taxon>
        <taxon>campanulids</taxon>
        <taxon>Apiales</taxon>
        <taxon>Apiaceae</taxon>
        <taxon>Apioideae</taxon>
        <taxon>apioid superclade</taxon>
        <taxon>Tordylieae</taxon>
        <taxon>Tordyliinae</taxon>
        <taxon>Heracleum</taxon>
    </lineage>
</organism>
<evidence type="ECO:0000256" key="1">
    <source>
        <dbReference type="SAM" id="MobiDB-lite"/>
    </source>
</evidence>
<comment type="caution">
    <text evidence="2">The sequence shown here is derived from an EMBL/GenBank/DDBJ whole genome shotgun (WGS) entry which is preliminary data.</text>
</comment>
<name>A0AAD8GQY8_9APIA</name>
<feature type="region of interest" description="Disordered" evidence="1">
    <location>
        <begin position="1"/>
        <end position="73"/>
    </location>
</feature>
<dbReference type="GO" id="GO:0045037">
    <property type="term" value="P:protein import into chloroplast stroma"/>
    <property type="evidence" value="ECO:0007669"/>
    <property type="project" value="TreeGrafter"/>
</dbReference>
<proteinExistence type="predicted"/>
<sequence length="167" mass="19302">MYLESRPKSNKSAFVDVSPEETLQSNPFESFKESSEKEASKDSQYQTQGFQNGAAFKPDFDAPRDFSSSKKGDPVLSVEALEKMMEDPMMQKMIYPYLPEEMRNPTTFKWMLQNPQHRQQLQDMLNSMGGNPEWDNRLKDSLQNFDLSSPEVKEQFDQIGLTPEEVI</sequence>
<dbReference type="Proteomes" id="UP001237642">
    <property type="component" value="Unassembled WGS sequence"/>
</dbReference>
<feature type="compositionally biased region" description="Polar residues" evidence="1">
    <location>
        <begin position="42"/>
        <end position="51"/>
    </location>
</feature>
<dbReference type="PANTHER" id="PTHR47296:SF1">
    <property type="entry name" value="PROTEIN TIC 40, CHLOROPLASTIC"/>
    <property type="match status" value="1"/>
</dbReference>
<evidence type="ECO:0000313" key="2">
    <source>
        <dbReference type="EMBL" id="KAK1352767.1"/>
    </source>
</evidence>
<dbReference type="InterPro" id="IPR038108">
    <property type="entry name" value="RPN13_DEUBAD_sf"/>
</dbReference>
<dbReference type="GO" id="GO:0009535">
    <property type="term" value="C:chloroplast thylakoid membrane"/>
    <property type="evidence" value="ECO:0007669"/>
    <property type="project" value="TreeGrafter"/>
</dbReference>
<dbReference type="AlphaFoldDB" id="A0AAD8GQY8"/>
<evidence type="ECO:0000313" key="3">
    <source>
        <dbReference type="Proteomes" id="UP001237642"/>
    </source>
</evidence>
<dbReference type="EMBL" id="JAUIZM010000015">
    <property type="protein sequence ID" value="KAK1352767.1"/>
    <property type="molecule type" value="Genomic_DNA"/>
</dbReference>
<keyword evidence="3" id="KW-1185">Reference proteome</keyword>
<accession>A0AAD8GQY8</accession>
<protein>
    <submittedName>
        <fullName evidence="2">STI1 domain-containing protein</fullName>
    </submittedName>
</protein>
<reference evidence="2" key="2">
    <citation type="submission" date="2023-05" db="EMBL/GenBank/DDBJ databases">
        <authorList>
            <person name="Schelkunov M.I."/>
        </authorList>
    </citation>
    <scope>NUCLEOTIDE SEQUENCE</scope>
    <source>
        <strain evidence="2">Hsosn_3</strain>
        <tissue evidence="2">Leaf</tissue>
    </source>
</reference>
<feature type="compositionally biased region" description="Basic and acidic residues" evidence="1">
    <location>
        <begin position="58"/>
        <end position="73"/>
    </location>
</feature>
<dbReference type="GO" id="GO:0009658">
    <property type="term" value="P:chloroplast organization"/>
    <property type="evidence" value="ECO:0007669"/>
    <property type="project" value="TreeGrafter"/>
</dbReference>
<gene>
    <name evidence="2" type="ORF">POM88_053198</name>
</gene>
<dbReference type="Gene3D" id="1.10.2020.20">
    <property type="match status" value="1"/>
</dbReference>
<reference evidence="2" key="1">
    <citation type="submission" date="2023-02" db="EMBL/GenBank/DDBJ databases">
        <title>Genome of toxic invasive species Heracleum sosnowskyi carries increased number of genes despite the absence of recent whole-genome duplications.</title>
        <authorList>
            <person name="Schelkunov M."/>
            <person name="Shtratnikova V."/>
            <person name="Makarenko M."/>
            <person name="Klepikova A."/>
            <person name="Omelchenko D."/>
            <person name="Novikova G."/>
            <person name="Obukhova E."/>
            <person name="Bogdanov V."/>
            <person name="Penin A."/>
            <person name="Logacheva M."/>
        </authorList>
    </citation>
    <scope>NUCLEOTIDE SEQUENCE</scope>
    <source>
        <strain evidence="2">Hsosn_3</strain>
        <tissue evidence="2">Leaf</tissue>
    </source>
</reference>
<dbReference type="GO" id="GO:0009706">
    <property type="term" value="C:chloroplast inner membrane"/>
    <property type="evidence" value="ECO:0007669"/>
    <property type="project" value="TreeGrafter"/>
</dbReference>